<dbReference type="AlphaFoldDB" id="M1KIM6"/>
<proteinExistence type="predicted"/>
<protein>
    <submittedName>
        <fullName evidence="1">Uncharacterized protein</fullName>
    </submittedName>
</protein>
<dbReference type="VEuPathDB" id="MicrosporidiaDB:AEWR_081740"/>
<dbReference type="VEuPathDB" id="MicrosporidiaDB:AEWQ_081750"/>
<accession>M1KIM6</accession>
<sequence>MSGMNRGAGRIVEELSRKHLSELGGSAEQEPIHTKRQKIGFGKMCRSDLTRLIGNVDVLKNEDSDERYVVLNRSFLNSCMALASHGASLGPLFLQYEKFISFIKRSKDSAAGYDIEDIREFNFSLYDFEPFGEEEEVDMLGGTKDGQHKCSQGEIYKFLTRHFGVVCPDVVVNDDFMNSLEAFRRMEKMADFPFSKPLRFGKGPGMSFSMSRREDVGNHNRKVFEALTALRKDRNALEYVKNPEFFEDSSEEEQHSGNRYVIREVVTCKFYLNGKYDFFGNLTLRGFSRDGLRYVNMRDGRKVIFRDLEKSQVKLTYSKGEDVLYMLVMETMMIYKIVCRHPAIALNIYEHLMGAEGSN</sequence>
<name>M1KIM6_ENCCN</name>
<dbReference type="EMBL" id="KC513605">
    <property type="protein sequence ID" value="AGE95071.1"/>
    <property type="molecule type" value="Genomic_DNA"/>
</dbReference>
<organism evidence="1">
    <name type="scientific">Encephalitozoon cuniculi</name>
    <name type="common">Microsporidian parasite</name>
    <dbReference type="NCBI Taxonomy" id="6035"/>
    <lineage>
        <taxon>Eukaryota</taxon>
        <taxon>Fungi</taxon>
        <taxon>Fungi incertae sedis</taxon>
        <taxon>Microsporidia</taxon>
        <taxon>Unikaryonidae</taxon>
        <taxon>Encephalitozoon</taxon>
    </lineage>
</organism>
<reference evidence="1" key="1">
    <citation type="journal article" date="2013" name="Eukaryot. Cell">
        <title>Extremely Reduced Levels of Heterozygosity in the Vertebrate Pathogen Encephalitozoon cuniculi.</title>
        <authorList>
            <person name="Selman M."/>
            <person name="Sak B."/>
            <person name="Kvac M."/>
            <person name="Farinelli L."/>
            <person name="Weiss L.M."/>
            <person name="Corradi N."/>
        </authorList>
    </citation>
    <scope>NUCLEOTIDE SEQUENCE</scope>
</reference>
<dbReference type="VEuPathDB" id="MicrosporidiaDB:AEWD_081710"/>
<dbReference type="VEuPathDB" id="MicrosporidiaDB:ECU08_1740"/>
<evidence type="ECO:0000313" key="1">
    <source>
        <dbReference type="EMBL" id="AGE95071.1"/>
    </source>
</evidence>
<gene>
    <name evidence="1" type="ORF">ECU08_1740</name>
</gene>
<dbReference type="VEuPathDB" id="MicrosporidiaDB:M970_081740"/>